<accession>A0A6J5NAF7</accession>
<evidence type="ECO:0008006" key="2">
    <source>
        <dbReference type="Google" id="ProtNLM"/>
    </source>
</evidence>
<evidence type="ECO:0000313" key="1">
    <source>
        <dbReference type="EMBL" id="CAB4155893.1"/>
    </source>
</evidence>
<reference evidence="1" key="1">
    <citation type="submission" date="2020-04" db="EMBL/GenBank/DDBJ databases">
        <authorList>
            <person name="Chiriac C."/>
            <person name="Salcher M."/>
            <person name="Ghai R."/>
            <person name="Kavagutti S V."/>
        </authorList>
    </citation>
    <scope>NUCLEOTIDE SEQUENCE</scope>
</reference>
<dbReference type="EMBL" id="LR796640">
    <property type="protein sequence ID" value="CAB4155893.1"/>
    <property type="molecule type" value="Genomic_DNA"/>
</dbReference>
<proteinExistence type="predicted"/>
<sequence length="127" mass="12883">MAYEGAQIKLGNLVAAADLSAKQFYFVKLASATTVAVCDGVTDKPIGVLQNTPKSGQAAEIVLFGISKVSSDGNTVAGNLLGTSADGQAAVYTSSDTTKYVCGQAIEAGAAGNIVTAFINITNSRFV</sequence>
<name>A0A6J5NAF7_9CAUD</name>
<protein>
    <recommendedName>
        <fullName evidence="2">Bacteriophage VT1-Sakai, H0018</fullName>
    </recommendedName>
</protein>
<organism evidence="1">
    <name type="scientific">uncultured Caudovirales phage</name>
    <dbReference type="NCBI Taxonomy" id="2100421"/>
    <lineage>
        <taxon>Viruses</taxon>
        <taxon>Duplodnaviria</taxon>
        <taxon>Heunggongvirae</taxon>
        <taxon>Uroviricota</taxon>
        <taxon>Caudoviricetes</taxon>
        <taxon>Peduoviridae</taxon>
        <taxon>Maltschvirus</taxon>
        <taxon>Maltschvirus maltsch</taxon>
    </lineage>
</organism>
<gene>
    <name evidence="1" type="ORF">UFOVP665_30</name>
</gene>